<gene>
    <name evidence="7 11" type="primary">murD</name>
    <name evidence="11" type="ORF">BN46_0263</name>
    <name evidence="12" type="ORF">HMPREF9719_00257</name>
</gene>
<name>I7JVK8_9CORY</name>
<keyword evidence="7 8" id="KW-0133">Cell shape</keyword>
<evidence type="ECO:0000259" key="10">
    <source>
        <dbReference type="Pfam" id="PF08245"/>
    </source>
</evidence>
<keyword evidence="7 8" id="KW-0131">Cell cycle</keyword>
<dbReference type="Gene3D" id="3.90.190.20">
    <property type="entry name" value="Mur ligase, C-terminal domain"/>
    <property type="match status" value="1"/>
</dbReference>
<reference evidence="12 13" key="2">
    <citation type="submission" date="2012-08" db="EMBL/GenBank/DDBJ databases">
        <title>The Genome Sequence of Turicella otitidis ATCC 51513.</title>
        <authorList>
            <consortium name="The Broad Institute Genome Sequencing Platform"/>
            <person name="Earl A."/>
            <person name="Ward D."/>
            <person name="Feldgarden M."/>
            <person name="Gevers D."/>
            <person name="Huys G."/>
            <person name="Walker B."/>
            <person name="Young S.K."/>
            <person name="Zeng Q."/>
            <person name="Gargeya S."/>
            <person name="Fitzgerald M."/>
            <person name="Haas B."/>
            <person name="Abouelleil A."/>
            <person name="Alvarado L."/>
            <person name="Arachchi H.M."/>
            <person name="Berlin A.M."/>
            <person name="Chapman S.B."/>
            <person name="Goldberg J."/>
            <person name="Griggs A."/>
            <person name="Gujja S."/>
            <person name="Hansen M."/>
            <person name="Howarth C."/>
            <person name="Imamovic A."/>
            <person name="Larimer J."/>
            <person name="McCowen C."/>
            <person name="Montmayeur A."/>
            <person name="Murphy C."/>
            <person name="Neiman D."/>
            <person name="Pearson M."/>
            <person name="Priest M."/>
            <person name="Roberts A."/>
            <person name="Saif S."/>
            <person name="Shea T."/>
            <person name="Sisk P."/>
            <person name="Sykes S."/>
            <person name="Wortman J."/>
            <person name="Nusbaum C."/>
            <person name="Birren B."/>
        </authorList>
    </citation>
    <scope>NUCLEOTIDE SEQUENCE [LARGE SCALE GENOMIC DNA]</scope>
    <source>
        <strain evidence="12 13">ATCC 51513</strain>
    </source>
</reference>
<dbReference type="EMBL" id="CAJZ01000034">
    <property type="protein sequence ID" value="CCI83011.1"/>
    <property type="molecule type" value="Genomic_DNA"/>
</dbReference>
<dbReference type="OrthoDB" id="9809796at2"/>
<dbReference type="GO" id="GO:0051301">
    <property type="term" value="P:cell division"/>
    <property type="evidence" value="ECO:0007669"/>
    <property type="project" value="UniProtKB-KW"/>
</dbReference>
<dbReference type="InterPro" id="IPR004101">
    <property type="entry name" value="Mur_ligase_C"/>
</dbReference>
<evidence type="ECO:0000256" key="5">
    <source>
        <dbReference type="ARBA" id="ARBA00022741"/>
    </source>
</evidence>
<evidence type="ECO:0000256" key="1">
    <source>
        <dbReference type="ARBA" id="ARBA00004496"/>
    </source>
</evidence>
<dbReference type="GO" id="GO:0008764">
    <property type="term" value="F:UDP-N-acetylmuramoylalanine-D-glutamate ligase activity"/>
    <property type="evidence" value="ECO:0007669"/>
    <property type="project" value="UniProtKB-UniRule"/>
</dbReference>
<dbReference type="GO" id="GO:0009252">
    <property type="term" value="P:peptidoglycan biosynthetic process"/>
    <property type="evidence" value="ECO:0007669"/>
    <property type="project" value="UniProtKB-UniRule"/>
</dbReference>
<dbReference type="Gene3D" id="3.40.1190.10">
    <property type="entry name" value="Mur-like, catalytic domain"/>
    <property type="match status" value="1"/>
</dbReference>
<evidence type="ECO:0000256" key="6">
    <source>
        <dbReference type="ARBA" id="ARBA00022840"/>
    </source>
</evidence>
<dbReference type="HAMAP" id="MF_00639">
    <property type="entry name" value="MurD"/>
    <property type="match status" value="1"/>
</dbReference>
<feature type="domain" description="Mur ligase central" evidence="10">
    <location>
        <begin position="126"/>
        <end position="221"/>
    </location>
</feature>
<dbReference type="UniPathway" id="UPA00219"/>
<dbReference type="Pfam" id="PF08245">
    <property type="entry name" value="Mur_ligase_M"/>
    <property type="match status" value="1"/>
</dbReference>
<evidence type="ECO:0000256" key="3">
    <source>
        <dbReference type="ARBA" id="ARBA00022490"/>
    </source>
</evidence>
<keyword evidence="7 8" id="KW-0573">Peptidoglycan synthesis</keyword>
<dbReference type="InterPro" id="IPR013221">
    <property type="entry name" value="Mur_ligase_cen"/>
</dbReference>
<comment type="subcellular location">
    <subcellularLocation>
        <location evidence="1 7 8">Cytoplasm</location>
    </subcellularLocation>
</comment>
<evidence type="ECO:0000259" key="9">
    <source>
        <dbReference type="Pfam" id="PF02875"/>
    </source>
</evidence>
<dbReference type="EC" id="6.3.2.9" evidence="7 8"/>
<dbReference type="STRING" id="29321.AAV33_07780"/>
<evidence type="ECO:0000313" key="11">
    <source>
        <dbReference type="EMBL" id="CCI83011.1"/>
    </source>
</evidence>
<keyword evidence="7 8" id="KW-0132">Cell division</keyword>
<keyword evidence="13" id="KW-1185">Reference proteome</keyword>
<keyword evidence="6 7" id="KW-0067">ATP-binding</keyword>
<evidence type="ECO:0000313" key="12">
    <source>
        <dbReference type="EMBL" id="EJZ82765.1"/>
    </source>
</evidence>
<dbReference type="SUPFAM" id="SSF53623">
    <property type="entry name" value="MurD-like peptide ligases, catalytic domain"/>
    <property type="match status" value="1"/>
</dbReference>
<comment type="caution">
    <text evidence="11">The sequence shown here is derived from an EMBL/GenBank/DDBJ whole genome shotgun (WGS) entry which is preliminary data.</text>
</comment>
<keyword evidence="3 7" id="KW-0963">Cytoplasm</keyword>
<dbReference type="EMBL" id="AHAE01000017">
    <property type="protein sequence ID" value="EJZ82765.1"/>
    <property type="molecule type" value="Genomic_DNA"/>
</dbReference>
<dbReference type="GO" id="GO:0071555">
    <property type="term" value="P:cell wall organization"/>
    <property type="evidence" value="ECO:0007669"/>
    <property type="project" value="UniProtKB-KW"/>
</dbReference>
<accession>I7JVK8</accession>
<dbReference type="Proteomes" id="UP000011016">
    <property type="component" value="Unassembled WGS sequence"/>
</dbReference>
<dbReference type="PANTHER" id="PTHR43692">
    <property type="entry name" value="UDP-N-ACETYLMURAMOYLALANINE--D-GLUTAMATE LIGASE"/>
    <property type="match status" value="1"/>
</dbReference>
<dbReference type="PANTHER" id="PTHR43692:SF1">
    <property type="entry name" value="UDP-N-ACETYLMURAMOYLALANINE--D-GLUTAMATE LIGASE"/>
    <property type="match status" value="1"/>
</dbReference>
<dbReference type="eggNOG" id="COG0771">
    <property type="taxonomic scope" value="Bacteria"/>
</dbReference>
<dbReference type="SUPFAM" id="SSF51984">
    <property type="entry name" value="MurCD N-terminal domain"/>
    <property type="match status" value="1"/>
</dbReference>
<evidence type="ECO:0000256" key="4">
    <source>
        <dbReference type="ARBA" id="ARBA00022598"/>
    </source>
</evidence>
<dbReference type="Proteomes" id="UP000006078">
    <property type="component" value="Unassembled WGS sequence"/>
</dbReference>
<organism evidence="11 14">
    <name type="scientific">Corynebacterium otitidis ATCC 51513</name>
    <dbReference type="NCBI Taxonomy" id="883169"/>
    <lineage>
        <taxon>Bacteria</taxon>
        <taxon>Bacillati</taxon>
        <taxon>Actinomycetota</taxon>
        <taxon>Actinomycetes</taxon>
        <taxon>Mycobacteriales</taxon>
        <taxon>Corynebacteriaceae</taxon>
        <taxon>Corynebacterium</taxon>
    </lineage>
</organism>
<evidence type="ECO:0000313" key="14">
    <source>
        <dbReference type="Proteomes" id="UP000011016"/>
    </source>
</evidence>
<proteinExistence type="inferred from homology"/>
<keyword evidence="7 8" id="KW-0961">Cell wall biogenesis/degradation</keyword>
<reference evidence="11 14" key="1">
    <citation type="journal article" date="2012" name="J. Bacteriol.">
        <title>Draft Genome Sequence of Turicella otitidis ATCC 51513, Isolated from Middle Ear Fluid from a Child with Otitis Media.</title>
        <authorList>
            <person name="Brinkrolf K."/>
            <person name="Schneider J."/>
            <person name="Knecht M."/>
            <person name="Ruckert C."/>
            <person name="Tauch A."/>
        </authorList>
    </citation>
    <scope>NUCLEOTIDE SEQUENCE [LARGE SCALE GENOMIC DNA]</scope>
    <source>
        <strain evidence="11 14">ATCC 51513</strain>
    </source>
</reference>
<dbReference type="GO" id="GO:0005524">
    <property type="term" value="F:ATP binding"/>
    <property type="evidence" value="ECO:0007669"/>
    <property type="project" value="UniProtKB-UniRule"/>
</dbReference>
<dbReference type="NCBIfam" id="TIGR01087">
    <property type="entry name" value="murD"/>
    <property type="match status" value="1"/>
</dbReference>
<dbReference type="Pfam" id="PF21799">
    <property type="entry name" value="MurD-like_N"/>
    <property type="match status" value="1"/>
</dbReference>
<dbReference type="HOGENOM" id="CLU_032540_0_0_11"/>
<evidence type="ECO:0000256" key="8">
    <source>
        <dbReference type="RuleBase" id="RU003664"/>
    </source>
</evidence>
<dbReference type="InterPro" id="IPR036615">
    <property type="entry name" value="Mur_ligase_C_dom_sf"/>
</dbReference>
<keyword evidence="5 7" id="KW-0547">Nucleotide-binding</keyword>
<evidence type="ECO:0000313" key="13">
    <source>
        <dbReference type="Proteomes" id="UP000006078"/>
    </source>
</evidence>
<dbReference type="InterPro" id="IPR005762">
    <property type="entry name" value="MurD"/>
</dbReference>
<dbReference type="AlphaFoldDB" id="I7JVK8"/>
<dbReference type="GO" id="GO:0005737">
    <property type="term" value="C:cytoplasm"/>
    <property type="evidence" value="ECO:0007669"/>
    <property type="project" value="UniProtKB-SubCell"/>
</dbReference>
<comment type="function">
    <text evidence="7 8">Cell wall formation. Catalyzes the addition of glutamate to the nucleotide precursor UDP-N-acetylmuramoyl-L-alanine (UMA).</text>
</comment>
<keyword evidence="4 7" id="KW-0436">Ligase</keyword>
<evidence type="ECO:0000256" key="2">
    <source>
        <dbReference type="ARBA" id="ARBA00004752"/>
    </source>
</evidence>
<feature type="binding site" evidence="7">
    <location>
        <begin position="128"/>
        <end position="134"/>
    </location>
    <ligand>
        <name>ATP</name>
        <dbReference type="ChEBI" id="CHEBI:30616"/>
    </ligand>
</feature>
<comment type="similarity">
    <text evidence="7">Belongs to the MurCDEF family.</text>
</comment>
<dbReference type="RefSeq" id="WP_004600147.1">
    <property type="nucleotide sequence ID" value="NZ_HF541865.1"/>
</dbReference>
<protein>
    <recommendedName>
        <fullName evidence="7 8">UDP-N-acetylmuramoylalanine--D-glutamate ligase</fullName>
        <ecNumber evidence="7 8">6.3.2.9</ecNumber>
    </recommendedName>
    <alternativeName>
        <fullName evidence="7">D-glutamic acid-adding enzyme</fullName>
    </alternativeName>
    <alternativeName>
        <fullName evidence="7">UDP-N-acetylmuramoyl-L-alanyl-D-glutamate synthetase</fullName>
    </alternativeName>
</protein>
<dbReference type="Pfam" id="PF02875">
    <property type="entry name" value="Mur_ligase_C"/>
    <property type="match status" value="1"/>
</dbReference>
<dbReference type="Gene3D" id="3.40.50.720">
    <property type="entry name" value="NAD(P)-binding Rossmann-like Domain"/>
    <property type="match status" value="1"/>
</dbReference>
<dbReference type="PATRIC" id="fig|883169.3.peg.241"/>
<dbReference type="SUPFAM" id="SSF53244">
    <property type="entry name" value="MurD-like peptide ligases, peptide-binding domain"/>
    <property type="match status" value="1"/>
</dbReference>
<comment type="pathway">
    <text evidence="2 7 8">Cell wall biogenesis; peptidoglycan biosynthesis.</text>
</comment>
<feature type="domain" description="Mur ligase C-terminal" evidence="9">
    <location>
        <begin position="322"/>
        <end position="441"/>
    </location>
</feature>
<dbReference type="InterPro" id="IPR036565">
    <property type="entry name" value="Mur-like_cat_sf"/>
</dbReference>
<comment type="catalytic activity">
    <reaction evidence="7 8">
        <text>UDP-N-acetyl-alpha-D-muramoyl-L-alanine + D-glutamate + ATP = UDP-N-acetyl-alpha-D-muramoyl-L-alanyl-D-glutamate + ADP + phosphate + H(+)</text>
        <dbReference type="Rhea" id="RHEA:16429"/>
        <dbReference type="ChEBI" id="CHEBI:15378"/>
        <dbReference type="ChEBI" id="CHEBI:29986"/>
        <dbReference type="ChEBI" id="CHEBI:30616"/>
        <dbReference type="ChEBI" id="CHEBI:43474"/>
        <dbReference type="ChEBI" id="CHEBI:83898"/>
        <dbReference type="ChEBI" id="CHEBI:83900"/>
        <dbReference type="ChEBI" id="CHEBI:456216"/>
        <dbReference type="EC" id="6.3.2.9"/>
    </reaction>
</comment>
<evidence type="ECO:0000256" key="7">
    <source>
        <dbReference type="HAMAP-Rule" id="MF_00639"/>
    </source>
</evidence>
<dbReference type="GO" id="GO:0008360">
    <property type="term" value="P:regulation of cell shape"/>
    <property type="evidence" value="ECO:0007669"/>
    <property type="project" value="UniProtKB-KW"/>
</dbReference>
<sequence>MTDNVANAALPKELSGTVIVAGAGVSGRGMARLLERLGVEHVVADDDLDRAGALAAETGGRAVDTEAARGLLEGASLVATSPGWRPDTPLLAAAKAAGVEVVGDVELGWRVDRSGALGAPRTWLGITGTNGKTTATAMLEAMLIAGGKNAAAVGNIGTAVCDALAGDEPAEVLAVELSSFQLHWTSRLRLDGGGLLNLAEDHLDWHGGMAGYAADKAKILSADFSVVGPDRPALEAAERAGAALSAATTLGEPKPGQLGVADGALVDRTGSEPVALARVEGIDPPGPAGIADALVAAALARSQGVAAGAISAALAGFHSAAHRGQTVATANGVAWIDNSKATNPHAADGALAGHDRVVWLAGGQLKGAAVDDLVRRHAHRLKAAVLLGQDRRVIAEALERHAPGVPVVVVDDDEPEAAMAKATEAAAGLAQPGDVVLLAPAAASLDMFPGMARRGELFADGARASSRGRPPGAG</sequence>